<protein>
    <recommendedName>
        <fullName evidence="1 3">chorismate mutase</fullName>
        <ecNumber evidence="1 3">5.4.99.5</ecNumber>
    </recommendedName>
</protein>
<dbReference type="PROSITE" id="PS51167">
    <property type="entry name" value="CHORISMATE_MUT_1"/>
    <property type="match status" value="1"/>
</dbReference>
<gene>
    <name evidence="4" type="ORF">SAMN05444126_10162</name>
</gene>
<dbReference type="SUPFAM" id="SSF55298">
    <property type="entry name" value="YjgF-like"/>
    <property type="match status" value="1"/>
</dbReference>
<dbReference type="OrthoDB" id="9802232at2"/>
<sequence length="127" mass="14141">MIRGFRGATTVEVNEAESIVSASYEMVEAVIARNNLKAEDISHVWFTVTNDLNAAFPAKSLRQLDGYQFVPVMCAREIDVPDGIERCIRVMVTAETGLAQRDIQHVYLNRAVSLRPDLSLTNQEKSG</sequence>
<name>A0A1H9P2C6_9BACI</name>
<dbReference type="GO" id="GO:0008652">
    <property type="term" value="P:amino acid biosynthetic process"/>
    <property type="evidence" value="ECO:0007669"/>
    <property type="project" value="UniProtKB-UniRule"/>
</dbReference>
<dbReference type="NCBIfam" id="TIGR01796">
    <property type="entry name" value="CM_mono_aroH"/>
    <property type="match status" value="1"/>
</dbReference>
<dbReference type="PANTHER" id="PTHR21164">
    <property type="entry name" value="CHORISMATE MUTASE"/>
    <property type="match status" value="1"/>
</dbReference>
<dbReference type="RefSeq" id="WP_093071533.1">
    <property type="nucleotide sequence ID" value="NZ_FOGV01000001.1"/>
</dbReference>
<reference evidence="5" key="1">
    <citation type="submission" date="2016-10" db="EMBL/GenBank/DDBJ databases">
        <authorList>
            <person name="de Groot N.N."/>
        </authorList>
    </citation>
    <scope>NUCLEOTIDE SEQUENCE [LARGE SCALE GENOMIC DNA]</scope>
    <source>
        <strain evidence="5">10nlg</strain>
    </source>
</reference>
<feature type="binding site" evidence="2">
    <location>
        <position position="107"/>
    </location>
    <ligand>
        <name>prephenate</name>
        <dbReference type="ChEBI" id="CHEBI:29934"/>
    </ligand>
</feature>
<dbReference type="GO" id="GO:0009073">
    <property type="term" value="P:aromatic amino acid family biosynthetic process"/>
    <property type="evidence" value="ECO:0007669"/>
    <property type="project" value="UniProtKB-UniRule"/>
</dbReference>
<organism evidence="4 5">
    <name type="scientific">Salisediminibacterium halotolerans</name>
    <dbReference type="NCBI Taxonomy" id="517425"/>
    <lineage>
        <taxon>Bacteria</taxon>
        <taxon>Bacillati</taxon>
        <taxon>Bacillota</taxon>
        <taxon>Bacilli</taxon>
        <taxon>Bacillales</taxon>
        <taxon>Bacillaceae</taxon>
        <taxon>Salisediminibacterium</taxon>
    </lineage>
</organism>
<comment type="caution">
    <text evidence="4">The sequence shown here is derived from an EMBL/GenBank/DDBJ whole genome shotgun (WGS) entry which is preliminary data.</text>
</comment>
<evidence type="ECO:0000256" key="3">
    <source>
        <dbReference type="PROSITE-ProRule" id="PRU00514"/>
    </source>
</evidence>
<keyword evidence="2 3" id="KW-0057">Aromatic amino acid biosynthesis</keyword>
<evidence type="ECO:0000256" key="2">
    <source>
        <dbReference type="PIRSR" id="PIRSR005965-1"/>
    </source>
</evidence>
<dbReference type="Proteomes" id="UP000199318">
    <property type="component" value="Unassembled WGS sequence"/>
</dbReference>
<dbReference type="UniPathway" id="UPA00120">
    <property type="reaction ID" value="UER00203"/>
</dbReference>
<evidence type="ECO:0000313" key="4">
    <source>
        <dbReference type="EMBL" id="SER42342.1"/>
    </source>
</evidence>
<dbReference type="AlphaFoldDB" id="A0A1H9P2C6"/>
<dbReference type="EMBL" id="FOGV01000001">
    <property type="protein sequence ID" value="SER42342.1"/>
    <property type="molecule type" value="Genomic_DNA"/>
</dbReference>
<feature type="binding site" evidence="2">
    <location>
        <position position="6"/>
    </location>
    <ligand>
        <name>prephenate</name>
        <dbReference type="ChEBI" id="CHEBI:29934"/>
    </ligand>
</feature>
<dbReference type="Gene3D" id="3.30.1330.40">
    <property type="entry name" value="RutC-like"/>
    <property type="match status" value="1"/>
</dbReference>
<dbReference type="STRING" id="1464123.SAMN05444126_10162"/>
<dbReference type="PIRSF" id="PIRSF005965">
    <property type="entry name" value="Chor_mut_AroH"/>
    <property type="match status" value="1"/>
</dbReference>
<proteinExistence type="predicted"/>
<dbReference type="GO" id="GO:0004106">
    <property type="term" value="F:chorismate mutase activity"/>
    <property type="evidence" value="ECO:0007669"/>
    <property type="project" value="UniProtKB-UniRule"/>
</dbReference>
<dbReference type="InterPro" id="IPR008243">
    <property type="entry name" value="Chorismate_mutase_AroH"/>
</dbReference>
<dbReference type="CDD" id="cd02185">
    <property type="entry name" value="AroH"/>
    <property type="match status" value="1"/>
</dbReference>
<dbReference type="PANTHER" id="PTHR21164:SF0">
    <property type="entry name" value="CHORISMATE MUTASE AROH"/>
    <property type="match status" value="1"/>
</dbReference>
<keyword evidence="2 3" id="KW-0028">Amino-acid biosynthesis</keyword>
<feature type="binding site" evidence="2">
    <location>
        <position position="89"/>
    </location>
    <ligand>
        <name>prephenate</name>
        <dbReference type="ChEBI" id="CHEBI:29934"/>
    </ligand>
</feature>
<evidence type="ECO:0000256" key="1">
    <source>
        <dbReference type="NCBIfam" id="TIGR01796"/>
    </source>
</evidence>
<comment type="catalytic activity">
    <reaction evidence="3">
        <text>chorismate = prephenate</text>
        <dbReference type="Rhea" id="RHEA:13897"/>
        <dbReference type="ChEBI" id="CHEBI:29748"/>
        <dbReference type="ChEBI" id="CHEBI:29934"/>
        <dbReference type="EC" id="5.4.99.5"/>
    </reaction>
</comment>
<evidence type="ECO:0000313" key="5">
    <source>
        <dbReference type="Proteomes" id="UP000199318"/>
    </source>
</evidence>
<dbReference type="GO" id="GO:0046417">
    <property type="term" value="P:chorismate metabolic process"/>
    <property type="evidence" value="ECO:0007669"/>
    <property type="project" value="TreeGrafter"/>
</dbReference>
<dbReference type="Pfam" id="PF07736">
    <property type="entry name" value="CM_1"/>
    <property type="match status" value="1"/>
</dbReference>
<keyword evidence="5" id="KW-1185">Reference proteome</keyword>
<dbReference type="InterPro" id="IPR035959">
    <property type="entry name" value="RutC-like_sf"/>
</dbReference>
<keyword evidence="3" id="KW-0413">Isomerase</keyword>
<accession>A0A1H9P2C6</accession>
<dbReference type="EC" id="5.4.99.5" evidence="1 3"/>